<proteinExistence type="predicted"/>
<dbReference type="InterPro" id="IPR000477">
    <property type="entry name" value="RT_dom"/>
</dbReference>
<evidence type="ECO:0000313" key="3">
    <source>
        <dbReference type="Proteomes" id="UP001341281"/>
    </source>
</evidence>
<dbReference type="Proteomes" id="UP001341281">
    <property type="component" value="Chromosome 01"/>
</dbReference>
<sequence length="87" mass="9889">MNDILKPFLRKFVLVFLDDILIYSPTMDLHIAPIKQVLDTMRTHKLYLKPSKCSFAQTNIDYLGHIISAQGVATDPAKGIVAWEDNE</sequence>
<dbReference type="SUPFAM" id="SSF56672">
    <property type="entry name" value="DNA/RNA polymerases"/>
    <property type="match status" value="1"/>
</dbReference>
<dbReference type="PROSITE" id="PS50878">
    <property type="entry name" value="RT_POL"/>
    <property type="match status" value="1"/>
</dbReference>
<name>A0AAQ3PJR0_PASNO</name>
<gene>
    <name evidence="2" type="ORF">U9M48_004313</name>
</gene>
<evidence type="ECO:0000313" key="2">
    <source>
        <dbReference type="EMBL" id="WVZ53354.1"/>
    </source>
</evidence>
<keyword evidence="3" id="KW-1185">Reference proteome</keyword>
<reference evidence="2 3" key="1">
    <citation type="submission" date="2024-02" db="EMBL/GenBank/DDBJ databases">
        <title>High-quality chromosome-scale genome assembly of Pensacola bahiagrass (Paspalum notatum Flugge var. saurae).</title>
        <authorList>
            <person name="Vega J.M."/>
            <person name="Podio M."/>
            <person name="Orjuela J."/>
            <person name="Siena L.A."/>
            <person name="Pessino S.C."/>
            <person name="Combes M.C."/>
            <person name="Mariac C."/>
            <person name="Albertini E."/>
            <person name="Pupilli F."/>
            <person name="Ortiz J.P.A."/>
            <person name="Leblanc O."/>
        </authorList>
    </citation>
    <scope>NUCLEOTIDE SEQUENCE [LARGE SCALE GENOMIC DNA]</scope>
    <source>
        <strain evidence="2">R1</strain>
        <tissue evidence="2">Leaf</tissue>
    </source>
</reference>
<dbReference type="InterPro" id="IPR053134">
    <property type="entry name" value="RNA-dir_DNA_polymerase"/>
</dbReference>
<protein>
    <recommendedName>
        <fullName evidence="1">Reverse transcriptase domain-containing protein</fullName>
    </recommendedName>
</protein>
<dbReference type="PANTHER" id="PTHR24559">
    <property type="entry name" value="TRANSPOSON TY3-I GAG-POL POLYPROTEIN"/>
    <property type="match status" value="1"/>
</dbReference>
<dbReference type="PANTHER" id="PTHR24559:SF450">
    <property type="entry name" value="RNA-DIRECTED DNA POLYMERASE HOMOLOG"/>
    <property type="match status" value="1"/>
</dbReference>
<evidence type="ECO:0000259" key="1">
    <source>
        <dbReference type="PROSITE" id="PS50878"/>
    </source>
</evidence>
<organism evidence="2 3">
    <name type="scientific">Paspalum notatum var. saurae</name>
    <dbReference type="NCBI Taxonomy" id="547442"/>
    <lineage>
        <taxon>Eukaryota</taxon>
        <taxon>Viridiplantae</taxon>
        <taxon>Streptophyta</taxon>
        <taxon>Embryophyta</taxon>
        <taxon>Tracheophyta</taxon>
        <taxon>Spermatophyta</taxon>
        <taxon>Magnoliopsida</taxon>
        <taxon>Liliopsida</taxon>
        <taxon>Poales</taxon>
        <taxon>Poaceae</taxon>
        <taxon>PACMAD clade</taxon>
        <taxon>Panicoideae</taxon>
        <taxon>Andropogonodae</taxon>
        <taxon>Paspaleae</taxon>
        <taxon>Paspalinae</taxon>
        <taxon>Paspalum</taxon>
    </lineage>
</organism>
<dbReference type="InterPro" id="IPR043128">
    <property type="entry name" value="Rev_trsase/Diguanyl_cyclase"/>
</dbReference>
<feature type="domain" description="Reverse transcriptase" evidence="1">
    <location>
        <begin position="1"/>
        <end position="67"/>
    </location>
</feature>
<dbReference type="InterPro" id="IPR043502">
    <property type="entry name" value="DNA/RNA_pol_sf"/>
</dbReference>
<dbReference type="AlphaFoldDB" id="A0AAQ3PJR0"/>
<dbReference type="EMBL" id="CP144745">
    <property type="protein sequence ID" value="WVZ53354.1"/>
    <property type="molecule type" value="Genomic_DNA"/>
</dbReference>
<dbReference type="Gene3D" id="3.30.70.270">
    <property type="match status" value="1"/>
</dbReference>
<dbReference type="Pfam" id="PF00078">
    <property type="entry name" value="RVT_1"/>
    <property type="match status" value="1"/>
</dbReference>
<dbReference type="FunFam" id="3.30.70.270:FF:000003">
    <property type="entry name" value="Transposon Ty3-G Gag-Pol polyprotein"/>
    <property type="match status" value="1"/>
</dbReference>
<accession>A0AAQ3PJR0</accession>